<comment type="caution">
    <text evidence="3">The sequence shown here is derived from an EMBL/GenBank/DDBJ whole genome shotgun (WGS) entry which is preliminary data.</text>
</comment>
<dbReference type="PANTHER" id="PTHR31515">
    <property type="entry name" value="TRANSMEMBRANE PROTEIN-RELATED"/>
    <property type="match status" value="1"/>
</dbReference>
<feature type="non-terminal residue" evidence="3">
    <location>
        <position position="1"/>
    </location>
</feature>
<evidence type="ECO:0000313" key="4">
    <source>
        <dbReference type="Proteomes" id="UP000015453"/>
    </source>
</evidence>
<protein>
    <recommendedName>
        <fullName evidence="2">DUF7906 domain-containing protein</fullName>
    </recommendedName>
</protein>
<proteinExistence type="predicted"/>
<sequence>SAAPILGLDSFLAQQFRRDPFARNDSFLSLPSSLKSNLLHSSSLHPPSPDSLLSFDLPIPLTVHLVGSTFSPSSPSLLASFVNSALTAGLFHVITPFSGAPHHLSLSHSLQLSASLSPGNLADSLSKALDSHLSAAPAAFRYPLTAVPHSIVDDLILQDLDKQKPTNSFHIYVLHLGHRNKPYAYSYTASDISPGHTNCLGSIWTGKERYLWIDLGAGPVDYGPALSGDGVLPKGEFHPFAALHGRPKSEKSLVSEVASLICSAYQVLLVPSLRISVPYEDTLIIELIHIHGDAASSSGIDWNSVEKTFLDEIDQKGLLLSDQKLSFMKYEIDFSHCSICSYAVSRSTTSYTSRYLFDNYTLIVSEYLDSKRLHQSISESVEEFRKVGNLPEVEFGRVIPVYIFDLDLSSVLLLDRYHQTVAFKDMVIAVRTLSSQTVSDYSCNGNHVFTTLRQLERPIVGSILQTMWGVSPTHVVWSSRHNGSLVDYTWSVGQTPFGPFSESSSLSFVQREAARRNVVLTALNDSITRGMDVLESVWAYGGDRRLLKDGSRRSEFLQRWMLFRYKLEKSVSAMSHFDYEKAVYYVRSSDHDMYALHSVVYRATREMEASLVCFKEPPFPWGGLGVSVGVLGCFVLGYAKRDKLFQDKKKQF</sequence>
<evidence type="ECO:0000259" key="2">
    <source>
        <dbReference type="Pfam" id="PF25483"/>
    </source>
</evidence>
<name>S8CCR9_9LAMI</name>
<keyword evidence="4" id="KW-1185">Reference proteome</keyword>
<dbReference type="OrthoDB" id="18100at2759"/>
<reference evidence="3 4" key="1">
    <citation type="journal article" date="2013" name="BMC Genomics">
        <title>The miniature genome of a carnivorous plant Genlisea aurea contains a low number of genes and short non-coding sequences.</title>
        <authorList>
            <person name="Leushkin E.V."/>
            <person name="Sutormin R.A."/>
            <person name="Nabieva E.R."/>
            <person name="Penin A.A."/>
            <person name="Kondrashov A.S."/>
            <person name="Logacheva M.D."/>
        </authorList>
    </citation>
    <scope>NUCLEOTIDE SEQUENCE [LARGE SCALE GENOMIC DNA]</scope>
</reference>
<keyword evidence="1" id="KW-0472">Membrane</keyword>
<dbReference type="Pfam" id="PF25483">
    <property type="entry name" value="DUF7906"/>
    <property type="match status" value="1"/>
</dbReference>
<evidence type="ECO:0000313" key="3">
    <source>
        <dbReference type="EMBL" id="EPS64700.1"/>
    </source>
</evidence>
<organism evidence="3 4">
    <name type="scientific">Genlisea aurea</name>
    <dbReference type="NCBI Taxonomy" id="192259"/>
    <lineage>
        <taxon>Eukaryota</taxon>
        <taxon>Viridiplantae</taxon>
        <taxon>Streptophyta</taxon>
        <taxon>Embryophyta</taxon>
        <taxon>Tracheophyta</taxon>
        <taxon>Spermatophyta</taxon>
        <taxon>Magnoliopsida</taxon>
        <taxon>eudicotyledons</taxon>
        <taxon>Gunneridae</taxon>
        <taxon>Pentapetalae</taxon>
        <taxon>asterids</taxon>
        <taxon>lamiids</taxon>
        <taxon>Lamiales</taxon>
        <taxon>Lentibulariaceae</taxon>
        <taxon>Genlisea</taxon>
    </lineage>
</organism>
<gene>
    <name evidence="3" type="ORF">M569_10078</name>
</gene>
<feature type="transmembrane region" description="Helical" evidence="1">
    <location>
        <begin position="619"/>
        <end position="639"/>
    </location>
</feature>
<keyword evidence="1" id="KW-0812">Transmembrane</keyword>
<feature type="domain" description="DUF7906" evidence="2">
    <location>
        <begin position="58"/>
        <end position="271"/>
    </location>
</feature>
<dbReference type="AlphaFoldDB" id="S8CCR9"/>
<accession>S8CCR9</accession>
<dbReference type="Proteomes" id="UP000015453">
    <property type="component" value="Unassembled WGS sequence"/>
</dbReference>
<evidence type="ECO:0000256" key="1">
    <source>
        <dbReference type="SAM" id="Phobius"/>
    </source>
</evidence>
<dbReference type="PANTHER" id="PTHR31515:SF4">
    <property type="entry name" value="TRANSMEMBRANE PROTEIN"/>
    <property type="match status" value="1"/>
</dbReference>
<dbReference type="EMBL" id="AUSU01004663">
    <property type="protein sequence ID" value="EPS64700.1"/>
    <property type="molecule type" value="Genomic_DNA"/>
</dbReference>
<dbReference type="InterPro" id="IPR057228">
    <property type="entry name" value="DUF7906"/>
</dbReference>
<keyword evidence="1" id="KW-1133">Transmembrane helix</keyword>